<evidence type="ECO:0000313" key="2">
    <source>
        <dbReference type="EMBL" id="SAM85450.1"/>
    </source>
</evidence>
<organism evidence="2 3">
    <name type="scientific">Ustilago bromivora</name>
    <dbReference type="NCBI Taxonomy" id="307758"/>
    <lineage>
        <taxon>Eukaryota</taxon>
        <taxon>Fungi</taxon>
        <taxon>Dikarya</taxon>
        <taxon>Basidiomycota</taxon>
        <taxon>Ustilaginomycotina</taxon>
        <taxon>Ustilaginomycetes</taxon>
        <taxon>Ustilaginales</taxon>
        <taxon>Ustilaginaceae</taxon>
        <taxon>Ustilago</taxon>
    </lineage>
</organism>
<evidence type="ECO:0000313" key="3">
    <source>
        <dbReference type="Proteomes" id="UP000179920"/>
    </source>
</evidence>
<feature type="compositionally biased region" description="Polar residues" evidence="1">
    <location>
        <begin position="412"/>
        <end position="425"/>
    </location>
</feature>
<reference evidence="3" key="1">
    <citation type="submission" date="2016-04" db="EMBL/GenBank/DDBJ databases">
        <authorList>
            <person name="Guldener U."/>
            <person name="Guldener U."/>
        </authorList>
    </citation>
    <scope>NUCLEOTIDE SEQUENCE [LARGE SCALE GENOMIC DNA]</scope>
    <source>
        <strain evidence="3">UB2112</strain>
    </source>
</reference>
<proteinExistence type="predicted"/>
<protein>
    <recommendedName>
        <fullName evidence="4">C3H1-type domain-containing protein</fullName>
    </recommendedName>
</protein>
<feature type="region of interest" description="Disordered" evidence="1">
    <location>
        <begin position="45"/>
        <end position="119"/>
    </location>
</feature>
<dbReference type="Proteomes" id="UP000179920">
    <property type="component" value="Chromosome XVII"/>
</dbReference>
<feature type="compositionally biased region" description="Polar residues" evidence="1">
    <location>
        <begin position="63"/>
        <end position="72"/>
    </location>
</feature>
<evidence type="ECO:0000256" key="1">
    <source>
        <dbReference type="SAM" id="MobiDB-lite"/>
    </source>
</evidence>
<sequence>MADVEQLCRICKRSKPLTSFRRQRFQHRITSSCLDCCTGSQCATLTQPPSQPPTTTLPPSSQDPITTSSRPSQDLPASSAAALPVAGQPHLAPTTTVPPATPTGLPTVSASAPTPPAPGQHFVTRADLFASIGELHQFLQDEIADVLHKVANPLTPLQPSTAATIPPAQVLPAPPTRIAQPAPALPAQIGEYQSVITYPWLSGNFIDKIHQDTLSIYELPKLANPSWPGAPTQEEPAPVVIEGFSVVKGPSTSASNRQFIKAVPNFSTFGRLWVVYLTLRSFSCPDRDPSVSLSHFYQHVADLSEVFPWERVAGYVLAVCTSRLGRANASEWARFDTELHASHFQGVQARHTTTSNTTKRTAPRNDDPRCDQVCISWNQGRCSGSDQRPCVRKHVCINCGGQHPSKTCPRKNPSNGQPQKPAQTN</sequence>
<dbReference type="AlphaFoldDB" id="A0A1K0GBM1"/>
<evidence type="ECO:0008006" key="4">
    <source>
        <dbReference type="Google" id="ProtNLM"/>
    </source>
</evidence>
<name>A0A1K0GBM1_9BASI</name>
<feature type="compositionally biased region" description="Low complexity" evidence="1">
    <location>
        <begin position="75"/>
        <end position="112"/>
    </location>
</feature>
<accession>A0A1K0GBM1</accession>
<dbReference type="OrthoDB" id="2556649at2759"/>
<dbReference type="EMBL" id="LT558133">
    <property type="protein sequence ID" value="SAM85450.1"/>
    <property type="molecule type" value="Genomic_DNA"/>
</dbReference>
<gene>
    <name evidence="2" type="ORF">UBRO_20912</name>
</gene>
<feature type="region of interest" description="Disordered" evidence="1">
    <location>
        <begin position="404"/>
        <end position="425"/>
    </location>
</feature>